<protein>
    <submittedName>
        <fullName evidence="1">Uncharacterized protein</fullName>
    </submittedName>
</protein>
<evidence type="ECO:0000313" key="2">
    <source>
        <dbReference type="Proteomes" id="UP000324222"/>
    </source>
</evidence>
<proteinExistence type="predicted"/>
<organism evidence="1 2">
    <name type="scientific">Portunus trituberculatus</name>
    <name type="common">Swimming crab</name>
    <name type="synonym">Neptunus trituberculatus</name>
    <dbReference type="NCBI Taxonomy" id="210409"/>
    <lineage>
        <taxon>Eukaryota</taxon>
        <taxon>Metazoa</taxon>
        <taxon>Ecdysozoa</taxon>
        <taxon>Arthropoda</taxon>
        <taxon>Crustacea</taxon>
        <taxon>Multicrustacea</taxon>
        <taxon>Malacostraca</taxon>
        <taxon>Eumalacostraca</taxon>
        <taxon>Eucarida</taxon>
        <taxon>Decapoda</taxon>
        <taxon>Pleocyemata</taxon>
        <taxon>Brachyura</taxon>
        <taxon>Eubrachyura</taxon>
        <taxon>Portunoidea</taxon>
        <taxon>Portunidae</taxon>
        <taxon>Portuninae</taxon>
        <taxon>Portunus</taxon>
    </lineage>
</organism>
<dbReference type="EMBL" id="VSRR010082966">
    <property type="protein sequence ID" value="MPC90025.1"/>
    <property type="molecule type" value="Genomic_DNA"/>
</dbReference>
<keyword evidence="2" id="KW-1185">Reference proteome</keyword>
<accession>A0A5B7J5G6</accession>
<gene>
    <name evidence="1" type="ORF">E2C01_084992</name>
</gene>
<evidence type="ECO:0000313" key="1">
    <source>
        <dbReference type="EMBL" id="MPC90025.1"/>
    </source>
</evidence>
<comment type="caution">
    <text evidence="1">The sequence shown here is derived from an EMBL/GenBank/DDBJ whole genome shotgun (WGS) entry which is preliminary data.</text>
</comment>
<sequence length="35" mass="4165">MFKDFKDSLVCFEGILRQFGILREFGGFLRQFGVY</sequence>
<dbReference type="AlphaFoldDB" id="A0A5B7J5G6"/>
<dbReference type="Proteomes" id="UP000324222">
    <property type="component" value="Unassembled WGS sequence"/>
</dbReference>
<name>A0A5B7J5G6_PORTR</name>
<reference evidence="1 2" key="1">
    <citation type="submission" date="2019-05" db="EMBL/GenBank/DDBJ databases">
        <title>Another draft genome of Portunus trituberculatus and its Hox gene families provides insights of decapod evolution.</title>
        <authorList>
            <person name="Jeong J.-H."/>
            <person name="Song I."/>
            <person name="Kim S."/>
            <person name="Choi T."/>
            <person name="Kim D."/>
            <person name="Ryu S."/>
            <person name="Kim W."/>
        </authorList>
    </citation>
    <scope>NUCLEOTIDE SEQUENCE [LARGE SCALE GENOMIC DNA]</scope>
    <source>
        <tissue evidence="1">Muscle</tissue>
    </source>
</reference>